<sequence>MSADATSNLDGPGKALSLLHTIDPSSMLFLHRNQTQSELVHALYIVMYAPTPRSIRTWLLVSEFEVILTFLVCTIMLVKKKSLGKLWIFTRRKSHYGTFYVSNAVFVLVLGVATYLVAWDLSAMIYASFSFAKVSIMEWWWIIPLPWWPLAVSAYVSIHGFTIGCSPRSPLSSFNAQATVTRGNHRWLYWPVPKSSMLVNATLIVPNVLLATSTFGLVSMSGISYYTAKAAARRLLPADILAHIGAARSHGSVVAFPGDQLLASDELISTARTVAALYFETHRYVCINLVVFAACSVAIFIPCVVYGLPNIVSLVDHTCSRHPEPLPPSCNNVFKRFHFLLTQGKPRAGASAGQLDITTWKMTILAVIYTLILVICVPAYAWLPMYIVCASFPSRVYAGDIRNQIGNAMLAVSVITILSCSSVALFCTVATLDPLFRAAIGLNIIRNQIPIDITVQHHRSMVEEIHPSPPANFITSNSTRTTQLEMHKLDECSRTIELKTSTTTLKSTGESPLAAEFPDHPSHHHEIRVSIDVGA</sequence>
<keyword evidence="1" id="KW-0812">Transmembrane</keyword>
<proteinExistence type="predicted"/>
<accession>A0A5C3ECP8</accession>
<protein>
    <submittedName>
        <fullName evidence="2">Related to Dik6, novel virulence factor</fullName>
    </submittedName>
</protein>
<keyword evidence="3" id="KW-1185">Reference proteome</keyword>
<dbReference type="OrthoDB" id="2555114at2759"/>
<gene>
    <name evidence="2" type="ORF">UTRI_05123</name>
</gene>
<feature type="transmembrane region" description="Helical" evidence="1">
    <location>
        <begin position="408"/>
        <end position="432"/>
    </location>
</feature>
<dbReference type="AlphaFoldDB" id="A0A5C3ECP8"/>
<dbReference type="EMBL" id="OOIN01000020">
    <property type="protein sequence ID" value="SPO27980.1"/>
    <property type="molecule type" value="Genomic_DNA"/>
</dbReference>
<evidence type="ECO:0000313" key="2">
    <source>
        <dbReference type="EMBL" id="SPO27980.1"/>
    </source>
</evidence>
<name>A0A5C3ECP8_9BASI</name>
<organism evidence="2 3">
    <name type="scientific">Ustilago trichophora</name>
    <dbReference type="NCBI Taxonomy" id="86804"/>
    <lineage>
        <taxon>Eukaryota</taxon>
        <taxon>Fungi</taxon>
        <taxon>Dikarya</taxon>
        <taxon>Basidiomycota</taxon>
        <taxon>Ustilaginomycotina</taxon>
        <taxon>Ustilaginomycetes</taxon>
        <taxon>Ustilaginales</taxon>
        <taxon>Ustilaginaceae</taxon>
        <taxon>Ustilago</taxon>
    </lineage>
</organism>
<reference evidence="2 3" key="1">
    <citation type="submission" date="2018-03" db="EMBL/GenBank/DDBJ databases">
        <authorList>
            <person name="Guldener U."/>
        </authorList>
    </citation>
    <scope>NUCLEOTIDE SEQUENCE [LARGE SCALE GENOMIC DNA]</scope>
    <source>
        <strain evidence="2 3">NBRC100155</strain>
    </source>
</reference>
<evidence type="ECO:0000256" key="1">
    <source>
        <dbReference type="SAM" id="Phobius"/>
    </source>
</evidence>
<evidence type="ECO:0000313" key="3">
    <source>
        <dbReference type="Proteomes" id="UP000324022"/>
    </source>
</evidence>
<feature type="transmembrane region" description="Helical" evidence="1">
    <location>
        <begin position="139"/>
        <end position="158"/>
    </location>
</feature>
<feature type="transmembrane region" description="Helical" evidence="1">
    <location>
        <begin position="57"/>
        <end position="78"/>
    </location>
</feature>
<feature type="transmembrane region" description="Helical" evidence="1">
    <location>
        <begin position="99"/>
        <end position="119"/>
    </location>
</feature>
<keyword evidence="1" id="KW-0472">Membrane</keyword>
<feature type="transmembrane region" description="Helical" evidence="1">
    <location>
        <begin position="285"/>
        <end position="308"/>
    </location>
</feature>
<feature type="transmembrane region" description="Helical" evidence="1">
    <location>
        <begin position="364"/>
        <end position="387"/>
    </location>
</feature>
<keyword evidence="1" id="KW-1133">Transmembrane helix</keyword>
<dbReference type="Proteomes" id="UP000324022">
    <property type="component" value="Unassembled WGS sequence"/>
</dbReference>